<proteinExistence type="inferred from homology"/>
<evidence type="ECO:0008006" key="4">
    <source>
        <dbReference type="Google" id="ProtNLM"/>
    </source>
</evidence>
<comment type="similarity">
    <text evidence="1">Belongs to the actin family.</text>
</comment>
<dbReference type="STRING" id="667725.A0A0L0FJF7"/>
<protein>
    <recommendedName>
        <fullName evidence="4">Actin</fullName>
    </recommendedName>
</protein>
<feature type="non-terminal residue" evidence="2">
    <location>
        <position position="1"/>
    </location>
</feature>
<name>A0A0L0FJF7_9EUKA</name>
<dbReference type="OrthoDB" id="5132116at2759"/>
<keyword evidence="3" id="KW-1185">Reference proteome</keyword>
<dbReference type="AlphaFoldDB" id="A0A0L0FJF7"/>
<dbReference type="Gene3D" id="3.30.420.40">
    <property type="match status" value="2"/>
</dbReference>
<sequence>GTKEDPKTKLFNYKTKAINPTTSYKNYKIREELRDFHEHISQVSDTQFDDGSLTHIPTVPYEFSTGYEANIGATRFQTPGVLFNPAASLPSTGRNLLDLNDPKYNMGISELIMHSVSKCDPDIHSHLYNNIVISGGTTLIPGFVDRLQNDLTSKIPVGMKVRLVYASGQERRHSSWIGGSILGCLGAFQQMWISKQEYEESGASFVEKKCA</sequence>
<dbReference type="RefSeq" id="XP_014150483.1">
    <property type="nucleotide sequence ID" value="XM_014295008.1"/>
</dbReference>
<dbReference type="PROSITE" id="PS00432">
    <property type="entry name" value="ACTINS_2"/>
    <property type="match status" value="1"/>
</dbReference>
<dbReference type="Pfam" id="PF00022">
    <property type="entry name" value="Actin"/>
    <property type="match status" value="1"/>
</dbReference>
<accession>A0A0L0FJF7</accession>
<gene>
    <name evidence="2" type="ORF">SARC_10928</name>
</gene>
<dbReference type="FunFam" id="3.30.420.40:FF:000058">
    <property type="entry name" value="Putative actin-related protein 5"/>
    <property type="match status" value="1"/>
</dbReference>
<dbReference type="InterPro" id="IPR043129">
    <property type="entry name" value="ATPase_NBD"/>
</dbReference>
<dbReference type="SMART" id="SM00268">
    <property type="entry name" value="ACTIN"/>
    <property type="match status" value="1"/>
</dbReference>
<dbReference type="InterPro" id="IPR004000">
    <property type="entry name" value="Actin"/>
</dbReference>
<evidence type="ECO:0000313" key="3">
    <source>
        <dbReference type="Proteomes" id="UP000054560"/>
    </source>
</evidence>
<dbReference type="InterPro" id="IPR004001">
    <property type="entry name" value="Actin_CS"/>
</dbReference>
<dbReference type="PANTHER" id="PTHR11937">
    <property type="entry name" value="ACTIN"/>
    <property type="match status" value="1"/>
</dbReference>
<evidence type="ECO:0000313" key="2">
    <source>
        <dbReference type="EMBL" id="KNC76581.1"/>
    </source>
</evidence>
<dbReference type="eggNOG" id="KOG0679">
    <property type="taxonomic scope" value="Eukaryota"/>
</dbReference>
<dbReference type="EMBL" id="KQ243041">
    <property type="protein sequence ID" value="KNC76581.1"/>
    <property type="molecule type" value="Genomic_DNA"/>
</dbReference>
<dbReference type="Proteomes" id="UP000054560">
    <property type="component" value="Unassembled WGS sequence"/>
</dbReference>
<dbReference type="SUPFAM" id="SSF53067">
    <property type="entry name" value="Actin-like ATPase domain"/>
    <property type="match status" value="1"/>
</dbReference>
<organism evidence="2 3">
    <name type="scientific">Sphaeroforma arctica JP610</name>
    <dbReference type="NCBI Taxonomy" id="667725"/>
    <lineage>
        <taxon>Eukaryota</taxon>
        <taxon>Ichthyosporea</taxon>
        <taxon>Ichthyophonida</taxon>
        <taxon>Sphaeroforma</taxon>
    </lineage>
</organism>
<reference evidence="2 3" key="1">
    <citation type="submission" date="2011-02" db="EMBL/GenBank/DDBJ databases">
        <title>The Genome Sequence of Sphaeroforma arctica JP610.</title>
        <authorList>
            <consortium name="The Broad Institute Genome Sequencing Platform"/>
            <person name="Russ C."/>
            <person name="Cuomo C."/>
            <person name="Young S.K."/>
            <person name="Zeng Q."/>
            <person name="Gargeya S."/>
            <person name="Alvarado L."/>
            <person name="Berlin A."/>
            <person name="Chapman S.B."/>
            <person name="Chen Z."/>
            <person name="Freedman E."/>
            <person name="Gellesch M."/>
            <person name="Goldberg J."/>
            <person name="Griggs A."/>
            <person name="Gujja S."/>
            <person name="Heilman E."/>
            <person name="Heiman D."/>
            <person name="Howarth C."/>
            <person name="Mehta T."/>
            <person name="Neiman D."/>
            <person name="Pearson M."/>
            <person name="Roberts A."/>
            <person name="Saif S."/>
            <person name="Shea T."/>
            <person name="Shenoy N."/>
            <person name="Sisk P."/>
            <person name="Stolte C."/>
            <person name="Sykes S."/>
            <person name="White J."/>
            <person name="Yandava C."/>
            <person name="Burger G."/>
            <person name="Gray M.W."/>
            <person name="Holland P.W.H."/>
            <person name="King N."/>
            <person name="Lang F.B.F."/>
            <person name="Roger A.J."/>
            <person name="Ruiz-Trillo I."/>
            <person name="Haas B."/>
            <person name="Nusbaum C."/>
            <person name="Birren B."/>
        </authorList>
    </citation>
    <scope>NUCLEOTIDE SEQUENCE [LARGE SCALE GENOMIC DNA]</scope>
    <source>
        <strain evidence="2 3">JP610</strain>
    </source>
</reference>
<dbReference type="GeneID" id="25911432"/>
<evidence type="ECO:0000256" key="1">
    <source>
        <dbReference type="RuleBase" id="RU000487"/>
    </source>
</evidence>